<proteinExistence type="predicted"/>
<sequence length="250" mass="27312">MARITKSPKNFESTAMDTSPSNQTAAAFISQSLDASLDESSADELGPETNEEQAGLNSTTITPKKRGRPSLASRSIALRNTPPSENDIIVKERDGHRLKLVLYNQFRCGKCITSGQECIVEIGRKGSHVVRCELCIARNQSVTHCTLPLQTLLDLDEQNPHLRYTIQKMENQVKKNGLQSFTARKEDPTNAPGAAADTSISAVSGPISENRLREARARLNSLRKACEVNGDKFIASQLEDIISECLSGEA</sequence>
<dbReference type="RefSeq" id="XP_025353490.1">
    <property type="nucleotide sequence ID" value="XM_025498985.1"/>
</dbReference>
<name>A0A316V836_9BASI</name>
<gene>
    <name evidence="2" type="ORF">FA14DRAFT_161168</name>
</gene>
<reference evidence="2 3" key="1">
    <citation type="journal article" date="2018" name="Mol. Biol. Evol.">
        <title>Broad Genomic Sampling Reveals a Smut Pathogenic Ancestry of the Fungal Clade Ustilaginomycotina.</title>
        <authorList>
            <person name="Kijpornyongpan T."/>
            <person name="Mondo S.J."/>
            <person name="Barry K."/>
            <person name="Sandor L."/>
            <person name="Lee J."/>
            <person name="Lipzen A."/>
            <person name="Pangilinan J."/>
            <person name="LaButti K."/>
            <person name="Hainaut M."/>
            <person name="Henrissat B."/>
            <person name="Grigoriev I.V."/>
            <person name="Spatafora J.W."/>
            <person name="Aime M.C."/>
        </authorList>
    </citation>
    <scope>NUCLEOTIDE SEQUENCE [LARGE SCALE GENOMIC DNA]</scope>
    <source>
        <strain evidence="2 3">MCA 3882</strain>
    </source>
</reference>
<feature type="compositionally biased region" description="Acidic residues" evidence="1">
    <location>
        <begin position="36"/>
        <end position="51"/>
    </location>
</feature>
<evidence type="ECO:0000313" key="2">
    <source>
        <dbReference type="EMBL" id="PWN33188.1"/>
    </source>
</evidence>
<feature type="compositionally biased region" description="Polar residues" evidence="1">
    <location>
        <begin position="7"/>
        <end position="31"/>
    </location>
</feature>
<keyword evidence="3" id="KW-1185">Reference proteome</keyword>
<dbReference type="AlphaFoldDB" id="A0A316V836"/>
<evidence type="ECO:0000313" key="3">
    <source>
        <dbReference type="Proteomes" id="UP000245771"/>
    </source>
</evidence>
<evidence type="ECO:0000256" key="1">
    <source>
        <dbReference type="SAM" id="MobiDB-lite"/>
    </source>
</evidence>
<dbReference type="InParanoid" id="A0A316V836"/>
<dbReference type="GeneID" id="37020766"/>
<organism evidence="2 3">
    <name type="scientific">Meira miltonrushii</name>
    <dbReference type="NCBI Taxonomy" id="1280837"/>
    <lineage>
        <taxon>Eukaryota</taxon>
        <taxon>Fungi</taxon>
        <taxon>Dikarya</taxon>
        <taxon>Basidiomycota</taxon>
        <taxon>Ustilaginomycotina</taxon>
        <taxon>Exobasidiomycetes</taxon>
        <taxon>Exobasidiales</taxon>
        <taxon>Brachybasidiaceae</taxon>
        <taxon>Meira</taxon>
    </lineage>
</organism>
<dbReference type="Proteomes" id="UP000245771">
    <property type="component" value="Unassembled WGS sequence"/>
</dbReference>
<accession>A0A316V836</accession>
<protein>
    <submittedName>
        <fullName evidence="2">Uncharacterized protein</fullName>
    </submittedName>
</protein>
<feature type="region of interest" description="Disordered" evidence="1">
    <location>
        <begin position="1"/>
        <end position="75"/>
    </location>
</feature>
<dbReference type="EMBL" id="KZ819604">
    <property type="protein sequence ID" value="PWN33188.1"/>
    <property type="molecule type" value="Genomic_DNA"/>
</dbReference>